<dbReference type="PANTHER" id="PTHR28602">
    <property type="entry name" value="ENDOTHELIAL CELL-SPECIFIC CHEMOTAXIS REGULATOR"/>
    <property type="match status" value="1"/>
</dbReference>
<protein>
    <submittedName>
        <fullName evidence="5">Endothelial cell-specific chemotaxis regulator</fullName>
    </submittedName>
</protein>
<feature type="signal peptide" evidence="3">
    <location>
        <begin position="1"/>
        <end position="24"/>
    </location>
</feature>
<dbReference type="GO" id="GO:0005886">
    <property type="term" value="C:plasma membrane"/>
    <property type="evidence" value="ECO:0007669"/>
    <property type="project" value="TreeGrafter"/>
</dbReference>
<dbReference type="GO" id="GO:0016525">
    <property type="term" value="P:negative regulation of angiogenesis"/>
    <property type="evidence" value="ECO:0007669"/>
    <property type="project" value="TreeGrafter"/>
</dbReference>
<keyword evidence="4" id="KW-1185">Reference proteome</keyword>
<feature type="transmembrane region" description="Helical" evidence="2">
    <location>
        <begin position="144"/>
        <end position="169"/>
    </location>
</feature>
<dbReference type="Pfam" id="PF15820">
    <property type="entry name" value="ECSCR"/>
    <property type="match status" value="1"/>
</dbReference>
<dbReference type="CTD" id="641700"/>
<reference evidence="5" key="1">
    <citation type="submission" date="2025-08" db="UniProtKB">
        <authorList>
            <consortium name="RefSeq"/>
        </authorList>
    </citation>
    <scope>IDENTIFICATION</scope>
</reference>
<dbReference type="FunCoup" id="A0A6P6DGE1">
    <property type="interactions" value="280"/>
</dbReference>
<dbReference type="PRINTS" id="PR02069">
    <property type="entry name" value="ECCREGULATOR"/>
</dbReference>
<gene>
    <name evidence="5" type="primary">Ecscr</name>
</gene>
<dbReference type="RefSeq" id="XP_023559080.1">
    <property type="nucleotide sequence ID" value="XM_023703312.1"/>
</dbReference>
<keyword evidence="2" id="KW-1133">Transmembrane helix</keyword>
<feature type="chain" id="PRO_5028130650" evidence="3">
    <location>
        <begin position="25"/>
        <end position="227"/>
    </location>
</feature>
<dbReference type="GO" id="GO:0005829">
    <property type="term" value="C:cytosol"/>
    <property type="evidence" value="ECO:0007669"/>
    <property type="project" value="TreeGrafter"/>
</dbReference>
<feature type="region of interest" description="Disordered" evidence="1">
    <location>
        <begin position="175"/>
        <end position="227"/>
    </location>
</feature>
<evidence type="ECO:0000256" key="2">
    <source>
        <dbReference type="SAM" id="Phobius"/>
    </source>
</evidence>
<dbReference type="InterPro" id="IPR026247">
    <property type="entry name" value="ECSCR"/>
</dbReference>
<name>A0A6P6DGE1_OCTDE</name>
<keyword evidence="2" id="KW-0472">Membrane</keyword>
<keyword evidence="3" id="KW-0732">Signal</keyword>
<keyword evidence="2" id="KW-0812">Transmembrane</keyword>
<proteinExistence type="predicted"/>
<dbReference type="PANTHER" id="PTHR28602:SF1">
    <property type="entry name" value="ENDOTHELIAL CELL-SPECIFIC CHEMOTAXIS REGULATOR"/>
    <property type="match status" value="1"/>
</dbReference>
<feature type="compositionally biased region" description="Polar residues" evidence="1">
    <location>
        <begin position="23"/>
        <end position="57"/>
    </location>
</feature>
<feature type="compositionally biased region" description="Polar residues" evidence="1">
    <location>
        <begin position="185"/>
        <end position="198"/>
    </location>
</feature>
<feature type="compositionally biased region" description="Polar residues" evidence="1">
    <location>
        <begin position="205"/>
        <end position="219"/>
    </location>
</feature>
<dbReference type="GO" id="GO:2000353">
    <property type="term" value="P:positive regulation of endothelial cell apoptotic process"/>
    <property type="evidence" value="ECO:0007669"/>
    <property type="project" value="TreeGrafter"/>
</dbReference>
<evidence type="ECO:0000256" key="1">
    <source>
        <dbReference type="SAM" id="MobiDB-lite"/>
    </source>
</evidence>
<dbReference type="GeneID" id="101590418"/>
<dbReference type="InParanoid" id="A0A6P6DGE1"/>
<sequence>MGTARAARLCWTILSLLTLQGHNSQPVTTQTPQGTLSDQNLATGPTSPTTGNKSSPDPGSPKLLPRTSAPAPAQKASTDPLMSSKAGALRASTEDEHDLSLLQKNISELEASQNVTPNAITMSLRTRADLTFGPSPTTETVLTVAAFGVISFIVILVVVVIVLVGVVSLKFKCRKNKDSEDPQKPGSSGISESCSTANGEKHSITLLSMKNINSNNSKGRPSAEKVL</sequence>
<organism evidence="4 5">
    <name type="scientific">Octodon degus</name>
    <name type="common">Degu</name>
    <name type="synonym">Sciurus degus</name>
    <dbReference type="NCBI Taxonomy" id="10160"/>
    <lineage>
        <taxon>Eukaryota</taxon>
        <taxon>Metazoa</taxon>
        <taxon>Chordata</taxon>
        <taxon>Craniata</taxon>
        <taxon>Vertebrata</taxon>
        <taxon>Euteleostomi</taxon>
        <taxon>Mammalia</taxon>
        <taxon>Eutheria</taxon>
        <taxon>Euarchontoglires</taxon>
        <taxon>Glires</taxon>
        <taxon>Rodentia</taxon>
        <taxon>Hystricomorpha</taxon>
        <taxon>Octodontidae</taxon>
        <taxon>Octodon</taxon>
    </lineage>
</organism>
<dbReference type="GO" id="GO:1901800">
    <property type="term" value="P:positive regulation of proteasomal protein catabolic process"/>
    <property type="evidence" value="ECO:0007669"/>
    <property type="project" value="TreeGrafter"/>
</dbReference>
<dbReference type="Proteomes" id="UP000515203">
    <property type="component" value="Unplaced"/>
</dbReference>
<evidence type="ECO:0000313" key="4">
    <source>
        <dbReference type="Proteomes" id="UP000515203"/>
    </source>
</evidence>
<feature type="region of interest" description="Disordered" evidence="1">
    <location>
        <begin position="23"/>
        <end position="94"/>
    </location>
</feature>
<accession>A0A6P6DGE1</accession>
<evidence type="ECO:0000313" key="5">
    <source>
        <dbReference type="RefSeq" id="XP_023559080.1"/>
    </source>
</evidence>
<dbReference type="OrthoDB" id="8960225at2759"/>
<dbReference type="AlphaFoldDB" id="A0A6P6DGE1"/>
<evidence type="ECO:0000256" key="3">
    <source>
        <dbReference type="SAM" id="SignalP"/>
    </source>
</evidence>